<dbReference type="EMBL" id="QJKJ01013155">
    <property type="protein sequence ID" value="RDX67024.1"/>
    <property type="molecule type" value="Genomic_DNA"/>
</dbReference>
<accession>A0A371EM40</accession>
<dbReference type="STRING" id="157652.A0A371EM40"/>
<dbReference type="SMART" id="SM00355">
    <property type="entry name" value="ZnF_C2H2"/>
    <property type="match status" value="1"/>
</dbReference>
<keyword evidence="7" id="KW-0539">Nucleus</keyword>
<keyword evidence="4" id="KW-0862">Zinc</keyword>
<reference evidence="10" key="1">
    <citation type="submission" date="2018-05" db="EMBL/GenBank/DDBJ databases">
        <title>Draft genome of Mucuna pruriens seed.</title>
        <authorList>
            <person name="Nnadi N.E."/>
            <person name="Vos R."/>
            <person name="Hasami M.H."/>
            <person name="Devisetty U.K."/>
            <person name="Aguiy J.C."/>
        </authorList>
    </citation>
    <scope>NUCLEOTIDE SEQUENCE [LARGE SCALE GENOMIC DNA]</scope>
    <source>
        <strain evidence="10">JCA_2017</strain>
    </source>
</reference>
<proteinExistence type="predicted"/>
<dbReference type="PROSITE" id="PS50157">
    <property type="entry name" value="ZINC_FINGER_C2H2_2"/>
    <property type="match status" value="1"/>
</dbReference>
<evidence type="ECO:0000259" key="9">
    <source>
        <dbReference type="PROSITE" id="PS50157"/>
    </source>
</evidence>
<comment type="caution">
    <text evidence="10">The sequence shown here is derived from an EMBL/GenBank/DDBJ whole genome shotgun (WGS) entry which is preliminary data.</text>
</comment>
<evidence type="ECO:0000256" key="4">
    <source>
        <dbReference type="ARBA" id="ARBA00022833"/>
    </source>
</evidence>
<evidence type="ECO:0000256" key="2">
    <source>
        <dbReference type="ARBA" id="ARBA00022723"/>
    </source>
</evidence>
<dbReference type="OrthoDB" id="1708403at2759"/>
<evidence type="ECO:0000256" key="1">
    <source>
        <dbReference type="ARBA" id="ARBA00004123"/>
    </source>
</evidence>
<evidence type="ECO:0000256" key="8">
    <source>
        <dbReference type="PROSITE-ProRule" id="PRU00042"/>
    </source>
</evidence>
<dbReference type="Gene3D" id="3.30.160.60">
    <property type="entry name" value="Classic Zinc Finger"/>
    <property type="match status" value="1"/>
</dbReference>
<evidence type="ECO:0000256" key="7">
    <source>
        <dbReference type="ARBA" id="ARBA00023242"/>
    </source>
</evidence>
<feature type="non-terminal residue" evidence="10">
    <location>
        <position position="1"/>
    </location>
</feature>
<dbReference type="InterPro" id="IPR052426">
    <property type="entry name" value="Plant_dev_regulator"/>
</dbReference>
<dbReference type="PANTHER" id="PTHR45801">
    <property type="entry name" value="OS07G0101800 PROTEIN"/>
    <property type="match status" value="1"/>
</dbReference>
<keyword evidence="5" id="KW-0805">Transcription regulation</keyword>
<keyword evidence="6" id="KW-0804">Transcription</keyword>
<name>A0A371EM40_MUCPR</name>
<dbReference type="SUPFAM" id="SSF57667">
    <property type="entry name" value="beta-beta-alpha zinc fingers"/>
    <property type="match status" value="1"/>
</dbReference>
<comment type="subcellular location">
    <subcellularLocation>
        <location evidence="1">Nucleus</location>
    </subcellularLocation>
</comment>
<organism evidence="10 11">
    <name type="scientific">Mucuna pruriens</name>
    <name type="common">Velvet bean</name>
    <name type="synonym">Dolichos pruriens</name>
    <dbReference type="NCBI Taxonomy" id="157652"/>
    <lineage>
        <taxon>Eukaryota</taxon>
        <taxon>Viridiplantae</taxon>
        <taxon>Streptophyta</taxon>
        <taxon>Embryophyta</taxon>
        <taxon>Tracheophyta</taxon>
        <taxon>Spermatophyta</taxon>
        <taxon>Magnoliopsida</taxon>
        <taxon>eudicotyledons</taxon>
        <taxon>Gunneridae</taxon>
        <taxon>Pentapetalae</taxon>
        <taxon>rosids</taxon>
        <taxon>fabids</taxon>
        <taxon>Fabales</taxon>
        <taxon>Fabaceae</taxon>
        <taxon>Papilionoideae</taxon>
        <taxon>50 kb inversion clade</taxon>
        <taxon>NPAAA clade</taxon>
        <taxon>indigoferoid/millettioid clade</taxon>
        <taxon>Phaseoleae</taxon>
        <taxon>Mucuna</taxon>
    </lineage>
</organism>
<evidence type="ECO:0000256" key="6">
    <source>
        <dbReference type="ARBA" id="ARBA00023163"/>
    </source>
</evidence>
<sequence length="291" mass="32759">MEGSQYLMYVKREEILKWNLEAPVGDDNTNYSWEERAFAEDSTRVLGGSMWPQRSYSCTFCKREFRSAQALGGHMNIHRRDRARLKQNLSPHHHLHHKNDFIKSLLGNHHFSAPEISTQIDCDLSAYSSSPATAITTTRLSCMSTQENCGQHNFPPYSSHSIILGSPTSDQEVVVNPREYNFDGLGCNNYVETSLSVGLTSMFGQKSLPTTVSCGDRNNMRCKKLKTSISSLPLFLNPCSNDKSLSFQSAEISLGLNHGMEDLDLELRLGKQHKSLVFSEGRMTKEDTLLK</sequence>
<dbReference type="InterPro" id="IPR013087">
    <property type="entry name" value="Znf_C2H2_type"/>
</dbReference>
<dbReference type="Pfam" id="PF13912">
    <property type="entry name" value="zf-C2H2_6"/>
    <property type="match status" value="1"/>
</dbReference>
<keyword evidence="2" id="KW-0479">Metal-binding</keyword>
<keyword evidence="11" id="KW-1185">Reference proteome</keyword>
<protein>
    <submittedName>
        <fullName evidence="10">Zinc finger protein 10</fullName>
    </submittedName>
</protein>
<dbReference type="PANTHER" id="PTHR45801:SF119">
    <property type="entry name" value="ZINC FINGER PROTEIN 10-LIKE"/>
    <property type="match status" value="1"/>
</dbReference>
<dbReference type="GO" id="GO:0005634">
    <property type="term" value="C:nucleus"/>
    <property type="evidence" value="ECO:0007669"/>
    <property type="project" value="UniProtKB-SubCell"/>
</dbReference>
<evidence type="ECO:0000256" key="3">
    <source>
        <dbReference type="ARBA" id="ARBA00022771"/>
    </source>
</evidence>
<evidence type="ECO:0000313" key="11">
    <source>
        <dbReference type="Proteomes" id="UP000257109"/>
    </source>
</evidence>
<evidence type="ECO:0000256" key="5">
    <source>
        <dbReference type="ARBA" id="ARBA00023015"/>
    </source>
</evidence>
<keyword evidence="3 8" id="KW-0863">Zinc-finger</keyword>
<dbReference type="PROSITE" id="PS00028">
    <property type="entry name" value="ZINC_FINGER_C2H2_1"/>
    <property type="match status" value="1"/>
</dbReference>
<feature type="domain" description="C2H2-type" evidence="9">
    <location>
        <begin position="56"/>
        <end position="83"/>
    </location>
</feature>
<dbReference type="Proteomes" id="UP000257109">
    <property type="component" value="Unassembled WGS sequence"/>
</dbReference>
<dbReference type="InterPro" id="IPR036236">
    <property type="entry name" value="Znf_C2H2_sf"/>
</dbReference>
<dbReference type="AlphaFoldDB" id="A0A371EM40"/>
<dbReference type="GO" id="GO:0008270">
    <property type="term" value="F:zinc ion binding"/>
    <property type="evidence" value="ECO:0007669"/>
    <property type="project" value="UniProtKB-KW"/>
</dbReference>
<gene>
    <name evidence="10" type="primary">ZFP10</name>
    <name evidence="10" type="ORF">CR513_54143</name>
</gene>
<evidence type="ECO:0000313" key="10">
    <source>
        <dbReference type="EMBL" id="RDX67024.1"/>
    </source>
</evidence>